<dbReference type="GO" id="GO:0016491">
    <property type="term" value="F:oxidoreductase activity"/>
    <property type="evidence" value="ECO:0007669"/>
    <property type="project" value="UniProtKB-KW"/>
</dbReference>
<keyword evidence="10 13" id="KW-0472">Membrane</keyword>
<evidence type="ECO:0000313" key="15">
    <source>
        <dbReference type="Proteomes" id="UP000325981"/>
    </source>
</evidence>
<dbReference type="GO" id="GO:0048038">
    <property type="term" value="F:quinone binding"/>
    <property type="evidence" value="ECO:0007669"/>
    <property type="project" value="UniProtKB-UniRule"/>
</dbReference>
<keyword evidence="7" id="KW-1278">Translocase</keyword>
<dbReference type="InterPro" id="IPR001457">
    <property type="entry name" value="NADH_UbQ/plastoQ_OxRdtase_su6"/>
</dbReference>
<evidence type="ECO:0000313" key="14">
    <source>
        <dbReference type="EMBL" id="QFQ32896.1"/>
    </source>
</evidence>
<evidence type="ECO:0000256" key="10">
    <source>
        <dbReference type="ARBA" id="ARBA00023136"/>
    </source>
</evidence>
<dbReference type="Proteomes" id="UP000325981">
    <property type="component" value="Chromosome"/>
</dbReference>
<evidence type="ECO:0000256" key="6">
    <source>
        <dbReference type="ARBA" id="ARBA00022719"/>
    </source>
</evidence>
<dbReference type="GO" id="GO:0008137">
    <property type="term" value="F:NADH dehydrogenase (ubiquinone) activity"/>
    <property type="evidence" value="ECO:0007669"/>
    <property type="project" value="UniProtKB-UniRule"/>
</dbReference>
<evidence type="ECO:0000256" key="2">
    <source>
        <dbReference type="ARBA" id="ARBA00005698"/>
    </source>
</evidence>
<gene>
    <name evidence="14" type="primary">nuoJ</name>
    <name evidence="14" type="ORF">FQV33_02855</name>
</gene>
<dbReference type="FunFam" id="1.20.120.1200:FF:000001">
    <property type="entry name" value="NADH-quinone oxidoreductase subunit J"/>
    <property type="match status" value="1"/>
</dbReference>
<keyword evidence="5 13" id="KW-0812">Transmembrane</keyword>
<dbReference type="InterPro" id="IPR042106">
    <property type="entry name" value="Nuo/plastoQ_OxRdtase_6_NuoJ"/>
</dbReference>
<dbReference type="OrthoDB" id="9790848at2"/>
<evidence type="ECO:0000256" key="7">
    <source>
        <dbReference type="ARBA" id="ARBA00022967"/>
    </source>
</evidence>
<dbReference type="GO" id="GO:0005886">
    <property type="term" value="C:plasma membrane"/>
    <property type="evidence" value="ECO:0007669"/>
    <property type="project" value="UniProtKB-SubCell"/>
</dbReference>
<organism evidence="14 15">
    <name type="scientific">Buchnera aphidicola</name>
    <name type="common">Aphis fabae</name>
    <dbReference type="NCBI Taxonomy" id="571430"/>
    <lineage>
        <taxon>Bacteria</taxon>
        <taxon>Pseudomonadati</taxon>
        <taxon>Pseudomonadota</taxon>
        <taxon>Gammaproteobacteria</taxon>
        <taxon>Enterobacterales</taxon>
        <taxon>Erwiniaceae</taxon>
        <taxon>Buchnera</taxon>
    </lineage>
</organism>
<feature type="transmembrane region" description="Helical" evidence="13">
    <location>
        <begin position="29"/>
        <end position="50"/>
    </location>
</feature>
<evidence type="ECO:0000256" key="1">
    <source>
        <dbReference type="ARBA" id="ARBA00004651"/>
    </source>
</evidence>
<keyword evidence="4 13" id="KW-1003">Cell membrane</keyword>
<protein>
    <recommendedName>
        <fullName evidence="3 13">NADH-quinone oxidoreductase subunit J</fullName>
        <ecNumber evidence="13">7.1.1.-</ecNumber>
    </recommendedName>
</protein>
<accession>A0A5J6ZFV8</accession>
<feature type="transmembrane region" description="Helical" evidence="13">
    <location>
        <begin position="56"/>
        <end position="76"/>
    </location>
</feature>
<proteinExistence type="inferred from homology"/>
<feature type="transmembrane region" description="Helical" evidence="13">
    <location>
        <begin position="6"/>
        <end position="22"/>
    </location>
</feature>
<evidence type="ECO:0000256" key="8">
    <source>
        <dbReference type="ARBA" id="ARBA00022989"/>
    </source>
</evidence>
<comment type="catalytic activity">
    <reaction evidence="12 13">
        <text>a quinone + NADH + 5 H(+)(in) = a quinol + NAD(+) + 4 H(+)(out)</text>
        <dbReference type="Rhea" id="RHEA:57888"/>
        <dbReference type="ChEBI" id="CHEBI:15378"/>
        <dbReference type="ChEBI" id="CHEBI:24646"/>
        <dbReference type="ChEBI" id="CHEBI:57540"/>
        <dbReference type="ChEBI" id="CHEBI:57945"/>
        <dbReference type="ChEBI" id="CHEBI:132124"/>
    </reaction>
</comment>
<feature type="transmembrane region" description="Helical" evidence="13">
    <location>
        <begin position="134"/>
        <end position="158"/>
    </location>
</feature>
<dbReference type="PANTHER" id="PTHR33269:SF17">
    <property type="entry name" value="NADH-UBIQUINONE OXIDOREDUCTASE CHAIN 6"/>
    <property type="match status" value="1"/>
</dbReference>
<comment type="subcellular location">
    <subcellularLocation>
        <location evidence="1 13">Cell membrane</location>
        <topology evidence="1 13">Multi-pass membrane protein</topology>
    </subcellularLocation>
</comment>
<comment type="function">
    <text evidence="13">NDH-1 shuttles electrons from NADH, via FMN and iron-sulfur (Fe-S) centers, to quinones in the respiratory chain. Couples the redox reaction to proton translocation (for every two electrons transferred, four hydrogen ions are translocated across the cytoplasmic membrane), and thus conserves the redox energy in a proton gradient.</text>
</comment>
<keyword evidence="14" id="KW-0560">Oxidoreductase</keyword>
<dbReference type="PANTHER" id="PTHR33269">
    <property type="entry name" value="NADH-UBIQUINONE OXIDOREDUCTASE CHAIN 6"/>
    <property type="match status" value="1"/>
</dbReference>
<feature type="transmembrane region" description="Helical" evidence="13">
    <location>
        <begin position="88"/>
        <end position="114"/>
    </location>
</feature>
<keyword evidence="9 13" id="KW-0520">NAD</keyword>
<dbReference type="RefSeq" id="WP_158348429.1">
    <property type="nucleotide sequence ID" value="NZ_CP042427.1"/>
</dbReference>
<keyword evidence="6 13" id="KW-0874">Quinone</keyword>
<dbReference type="Gene3D" id="1.20.120.1200">
    <property type="entry name" value="NADH-ubiquinone/plastoquinone oxidoreductase chain 6, subunit NuoJ"/>
    <property type="match status" value="1"/>
</dbReference>
<reference evidence="14 15" key="1">
    <citation type="submission" date="2019-07" db="EMBL/GenBank/DDBJ databases">
        <title>Buchnera limit thermal tolerance of host aphids.</title>
        <authorList>
            <person name="Zhang B."/>
            <person name="Moran N."/>
        </authorList>
    </citation>
    <scope>NUCLEOTIDE SEQUENCE [LARGE SCALE GENOMIC DNA]</scope>
    <source>
        <strain evidence="14 15">Afa-UT1</strain>
    </source>
</reference>
<comment type="similarity">
    <text evidence="2 13">Belongs to the complex I subunit 6 family.</text>
</comment>
<evidence type="ECO:0000256" key="13">
    <source>
        <dbReference type="RuleBase" id="RU004429"/>
    </source>
</evidence>
<keyword evidence="8 13" id="KW-1133">Transmembrane helix</keyword>
<dbReference type="EC" id="7.1.1.-" evidence="13"/>
<dbReference type="EMBL" id="CP042427">
    <property type="protein sequence ID" value="QFQ32896.1"/>
    <property type="molecule type" value="Genomic_DNA"/>
</dbReference>
<name>A0A5J6ZFV8_9GAMM</name>
<evidence type="ECO:0000256" key="12">
    <source>
        <dbReference type="ARBA" id="ARBA00047712"/>
    </source>
</evidence>
<evidence type="ECO:0000256" key="3">
    <source>
        <dbReference type="ARBA" id="ARBA00019907"/>
    </source>
</evidence>
<evidence type="ECO:0000256" key="9">
    <source>
        <dbReference type="ARBA" id="ARBA00023027"/>
    </source>
</evidence>
<comment type="subunit">
    <text evidence="11">Composed of 13 different subunits. Subunits NuoA, H, J, K, L, M, N constitute the membrane sector of the complex.</text>
</comment>
<dbReference type="AlphaFoldDB" id="A0A5J6ZFV8"/>
<dbReference type="Pfam" id="PF00499">
    <property type="entry name" value="Oxidored_q3"/>
    <property type="match status" value="1"/>
</dbReference>
<evidence type="ECO:0000256" key="4">
    <source>
        <dbReference type="ARBA" id="ARBA00022475"/>
    </source>
</evidence>
<sequence>MNFAFYICSCIAIISTFLVIIQKNAVYSLLYLIISILSISGIFFTIGAFFAGAIEVIIYAGAIIVLFVFVIMMLNLGKKDDMQEKKYLHPIFWVTPSCLTLVLFLSMTYVIFFLRDKKIDFFLMNTKIIGISLFGPYLLLVELASFLLLSALVVVFHIGTEKKITQKK</sequence>
<evidence type="ECO:0000256" key="5">
    <source>
        <dbReference type="ARBA" id="ARBA00022692"/>
    </source>
</evidence>
<evidence type="ECO:0000256" key="11">
    <source>
        <dbReference type="ARBA" id="ARBA00025811"/>
    </source>
</evidence>
<dbReference type="NCBIfam" id="NF005162">
    <property type="entry name" value="PRK06638.1-1"/>
    <property type="match status" value="1"/>
</dbReference>